<dbReference type="Proteomes" id="UP000462212">
    <property type="component" value="Unassembled WGS sequence"/>
</dbReference>
<feature type="active site" evidence="12">
    <location>
        <position position="88"/>
    </location>
</feature>
<evidence type="ECO:0000256" key="7">
    <source>
        <dbReference type="ARBA" id="ARBA00022801"/>
    </source>
</evidence>
<evidence type="ECO:0000256" key="14">
    <source>
        <dbReference type="SAM" id="SignalP"/>
    </source>
</evidence>
<evidence type="ECO:0000256" key="12">
    <source>
        <dbReference type="PIRSR" id="PIRSR601461-1"/>
    </source>
</evidence>
<evidence type="ECO:0000313" key="17">
    <source>
        <dbReference type="Proteomes" id="UP000462212"/>
    </source>
</evidence>
<evidence type="ECO:0000259" key="15">
    <source>
        <dbReference type="PROSITE" id="PS51767"/>
    </source>
</evidence>
<dbReference type="PANTHER" id="PTHR47966">
    <property type="entry name" value="BETA-SITE APP-CLEAVING ENZYME, ISOFORM A-RELATED"/>
    <property type="match status" value="1"/>
</dbReference>
<proteinExistence type="inferred from homology"/>
<evidence type="ECO:0000256" key="1">
    <source>
        <dbReference type="ARBA" id="ARBA00004236"/>
    </source>
</evidence>
<evidence type="ECO:0000256" key="5">
    <source>
        <dbReference type="ARBA" id="ARBA00022729"/>
    </source>
</evidence>
<dbReference type="Pfam" id="PF00026">
    <property type="entry name" value="Asp"/>
    <property type="match status" value="1"/>
</dbReference>
<dbReference type="PANTHER" id="PTHR47966:SF65">
    <property type="entry name" value="ASPARTIC-TYPE ENDOPEPTIDASE"/>
    <property type="match status" value="1"/>
</dbReference>
<comment type="caution">
    <text evidence="16">The sequence shown here is derived from an EMBL/GenBank/DDBJ whole genome shotgun (WGS) entry which is preliminary data.</text>
</comment>
<evidence type="ECO:0000256" key="10">
    <source>
        <dbReference type="ARBA" id="ARBA00067536"/>
    </source>
</evidence>
<dbReference type="FunFam" id="2.40.70.10:FF:000068">
    <property type="entry name" value="Aspartic-type endopeptidase (OpsB)"/>
    <property type="match status" value="1"/>
</dbReference>
<evidence type="ECO:0000256" key="4">
    <source>
        <dbReference type="ARBA" id="ARBA00022670"/>
    </source>
</evidence>
<feature type="active site" evidence="12">
    <location>
        <position position="282"/>
    </location>
</feature>
<evidence type="ECO:0000313" key="16">
    <source>
        <dbReference type="EMBL" id="TVY41941.1"/>
    </source>
</evidence>
<dbReference type="Gene3D" id="2.40.70.10">
    <property type="entry name" value="Acid Proteases"/>
    <property type="match status" value="2"/>
</dbReference>
<keyword evidence="3" id="KW-1003">Cell membrane</keyword>
<keyword evidence="6 13" id="KW-0064">Aspartyl protease</keyword>
<dbReference type="GO" id="GO:0005886">
    <property type="term" value="C:plasma membrane"/>
    <property type="evidence" value="ECO:0007669"/>
    <property type="project" value="UniProtKB-SubCell"/>
</dbReference>
<comment type="subcellular location">
    <subcellularLocation>
        <location evidence="1">Cell membrane</location>
    </subcellularLocation>
</comment>
<accession>A0A8H8RY93</accession>
<dbReference type="PRINTS" id="PR00792">
    <property type="entry name" value="PEPSIN"/>
</dbReference>
<organism evidence="16 17">
    <name type="scientific">Lachnellula subtilissima</name>
    <dbReference type="NCBI Taxonomy" id="602034"/>
    <lineage>
        <taxon>Eukaryota</taxon>
        <taxon>Fungi</taxon>
        <taxon>Dikarya</taxon>
        <taxon>Ascomycota</taxon>
        <taxon>Pezizomycotina</taxon>
        <taxon>Leotiomycetes</taxon>
        <taxon>Helotiales</taxon>
        <taxon>Lachnaceae</taxon>
        <taxon>Lachnellula</taxon>
    </lineage>
</organism>
<comment type="similarity">
    <text evidence="2 13">Belongs to the peptidase A1 family.</text>
</comment>
<name>A0A8H8RY93_9HELO</name>
<dbReference type="PROSITE" id="PS51767">
    <property type="entry name" value="PEPTIDASE_A1"/>
    <property type="match status" value="1"/>
</dbReference>
<evidence type="ECO:0000256" key="11">
    <source>
        <dbReference type="ARBA" id="ARBA00068059"/>
    </source>
</evidence>
<dbReference type="EMBL" id="QGMJ01000117">
    <property type="protein sequence ID" value="TVY41941.1"/>
    <property type="molecule type" value="Genomic_DNA"/>
</dbReference>
<evidence type="ECO:0000256" key="9">
    <source>
        <dbReference type="ARBA" id="ARBA00023180"/>
    </source>
</evidence>
<evidence type="ECO:0000256" key="2">
    <source>
        <dbReference type="ARBA" id="ARBA00007447"/>
    </source>
</evidence>
<protein>
    <recommendedName>
        <fullName evidence="11">Probable aspartic-type endopeptidase OPSB</fullName>
    </recommendedName>
    <alternativeName>
        <fullName evidence="10">Probable aspartic-type endopeptidase opsB</fullName>
    </alternativeName>
</protein>
<feature type="domain" description="Peptidase A1" evidence="15">
    <location>
        <begin position="70"/>
        <end position="399"/>
    </location>
</feature>
<dbReference type="InterPro" id="IPR033121">
    <property type="entry name" value="PEPTIDASE_A1"/>
</dbReference>
<keyword evidence="17" id="KW-1185">Reference proteome</keyword>
<evidence type="ECO:0000256" key="6">
    <source>
        <dbReference type="ARBA" id="ARBA00022750"/>
    </source>
</evidence>
<dbReference type="InterPro" id="IPR021109">
    <property type="entry name" value="Peptidase_aspartic_dom_sf"/>
</dbReference>
<keyword evidence="5 14" id="KW-0732">Signal</keyword>
<gene>
    <name evidence="16" type="primary">OPSB_1</name>
    <name evidence="16" type="ORF">LSUB1_G000801</name>
</gene>
<dbReference type="InterPro" id="IPR001969">
    <property type="entry name" value="Aspartic_peptidase_AS"/>
</dbReference>
<keyword evidence="4 13" id="KW-0645">Protease</keyword>
<feature type="signal peptide" evidence="14">
    <location>
        <begin position="1"/>
        <end position="20"/>
    </location>
</feature>
<dbReference type="CDD" id="cd05474">
    <property type="entry name" value="SAP_like"/>
    <property type="match status" value="1"/>
</dbReference>
<reference evidence="16 17" key="1">
    <citation type="submission" date="2018-05" db="EMBL/GenBank/DDBJ databases">
        <title>Genome sequencing and assembly of the regulated plant pathogen Lachnellula willkommii and related sister species for the development of diagnostic species identification markers.</title>
        <authorList>
            <person name="Giroux E."/>
            <person name="Bilodeau G."/>
        </authorList>
    </citation>
    <scope>NUCLEOTIDE SEQUENCE [LARGE SCALE GENOMIC DNA]</scope>
    <source>
        <strain evidence="16 17">CBS 197.66</strain>
    </source>
</reference>
<dbReference type="PROSITE" id="PS00141">
    <property type="entry name" value="ASP_PROTEASE"/>
    <property type="match status" value="1"/>
</dbReference>
<keyword evidence="8" id="KW-0472">Membrane</keyword>
<dbReference type="OrthoDB" id="771136at2759"/>
<keyword evidence="9" id="KW-0325">Glycoprotein</keyword>
<feature type="chain" id="PRO_5033988834" description="Probable aspartic-type endopeptidase OPSB" evidence="14">
    <location>
        <begin position="21"/>
        <end position="486"/>
    </location>
</feature>
<evidence type="ECO:0000256" key="8">
    <source>
        <dbReference type="ARBA" id="ARBA00023136"/>
    </source>
</evidence>
<evidence type="ECO:0000256" key="3">
    <source>
        <dbReference type="ARBA" id="ARBA00022475"/>
    </source>
</evidence>
<dbReference type="FunFam" id="2.40.70.10:FF:000011">
    <property type="entry name" value="Aspartic protease"/>
    <property type="match status" value="1"/>
</dbReference>
<evidence type="ECO:0000256" key="13">
    <source>
        <dbReference type="RuleBase" id="RU000454"/>
    </source>
</evidence>
<sequence>MKGLATFAASAGLLWACSEGLTLSRRTNASPKVVGFPVVRKSVPNPLKRDQLRRRSGTVKATLDNEETLYFANATLGTPAQTVRLHIDTGSSDLWVNTATSALCTAKGKVCTAAGTYSANDSSTYSYIASDFNITYVDGSGASGDYVTDNFTLGSTTLKTLQFGIGYTSSSPEGILGIGYQLNEVQVQRAGKSAYLNLPAQLVSDGLISSNAYSLWLNDLDASTGSILFGGVDTDQFQGTLATLPVQSESGGQYGEFLLTLTGLSFGDTVIAKDQAQAVLLDSGSSLTYLPDAMAEAIYDQVSAQYDSQEGAAYIPCSMASNSTTVGFTFSSPTIQVSMDELVIEISSSSGRPLTFSNGERACLFGIAPAGSSTPVLGDTFIRSAYLVYDLANNEISIAQTNFNATSNNVVEITTGTAAVPSATAVQNPVTATAGATNEAMAGTVTLGAGGTATATSKAKSGAMSTMPQMKLTALAVTLGMLYAAM</sequence>
<dbReference type="InterPro" id="IPR001461">
    <property type="entry name" value="Aspartic_peptidase_A1"/>
</dbReference>
<dbReference type="SUPFAM" id="SSF50630">
    <property type="entry name" value="Acid proteases"/>
    <property type="match status" value="1"/>
</dbReference>
<dbReference type="GO" id="GO:0006508">
    <property type="term" value="P:proteolysis"/>
    <property type="evidence" value="ECO:0007669"/>
    <property type="project" value="UniProtKB-KW"/>
</dbReference>
<keyword evidence="7 13" id="KW-0378">Hydrolase</keyword>
<dbReference type="AlphaFoldDB" id="A0A8H8RY93"/>
<dbReference type="InterPro" id="IPR033876">
    <property type="entry name" value="SAP-like"/>
</dbReference>
<dbReference type="GO" id="GO:0004190">
    <property type="term" value="F:aspartic-type endopeptidase activity"/>
    <property type="evidence" value="ECO:0007669"/>
    <property type="project" value="UniProtKB-KW"/>
</dbReference>